<organism evidence="2 3">
    <name type="scientific">Batillaria attramentaria</name>
    <dbReference type="NCBI Taxonomy" id="370345"/>
    <lineage>
        <taxon>Eukaryota</taxon>
        <taxon>Metazoa</taxon>
        <taxon>Spiralia</taxon>
        <taxon>Lophotrochozoa</taxon>
        <taxon>Mollusca</taxon>
        <taxon>Gastropoda</taxon>
        <taxon>Caenogastropoda</taxon>
        <taxon>Sorbeoconcha</taxon>
        <taxon>Cerithioidea</taxon>
        <taxon>Batillariidae</taxon>
        <taxon>Batillaria</taxon>
    </lineage>
</organism>
<evidence type="ECO:0000313" key="2">
    <source>
        <dbReference type="EMBL" id="KAK7479023.1"/>
    </source>
</evidence>
<feature type="compositionally biased region" description="Basic and acidic residues" evidence="1">
    <location>
        <begin position="1"/>
        <end position="18"/>
    </location>
</feature>
<accession>A0ABD0JWZ4</accession>
<evidence type="ECO:0000313" key="3">
    <source>
        <dbReference type="Proteomes" id="UP001519460"/>
    </source>
</evidence>
<reference evidence="2 3" key="1">
    <citation type="journal article" date="2023" name="Sci. Data">
        <title>Genome assembly of the Korean intertidal mud-creeper Batillaria attramentaria.</title>
        <authorList>
            <person name="Patra A.K."/>
            <person name="Ho P.T."/>
            <person name="Jun S."/>
            <person name="Lee S.J."/>
            <person name="Kim Y."/>
            <person name="Won Y.J."/>
        </authorList>
    </citation>
    <scope>NUCLEOTIDE SEQUENCE [LARGE SCALE GENOMIC DNA]</scope>
    <source>
        <strain evidence="2">Wonlab-2016</strain>
    </source>
</reference>
<dbReference type="AlphaFoldDB" id="A0ABD0JWZ4"/>
<protein>
    <submittedName>
        <fullName evidence="2">Uncharacterized protein</fullName>
    </submittedName>
</protein>
<dbReference type="Proteomes" id="UP001519460">
    <property type="component" value="Unassembled WGS sequence"/>
</dbReference>
<proteinExistence type="predicted"/>
<dbReference type="EMBL" id="JACVVK020000313">
    <property type="protein sequence ID" value="KAK7479023.1"/>
    <property type="molecule type" value="Genomic_DNA"/>
</dbReference>
<sequence>MEMRSRPERGCTRPERGCAGETLKAPVPLKKESQRNDTPTLHRKFCVQGMGARKSDAITTPLGKPYVWQAYQWLS</sequence>
<comment type="caution">
    <text evidence="2">The sequence shown here is derived from an EMBL/GenBank/DDBJ whole genome shotgun (WGS) entry which is preliminary data.</text>
</comment>
<keyword evidence="3" id="KW-1185">Reference proteome</keyword>
<feature type="region of interest" description="Disordered" evidence="1">
    <location>
        <begin position="1"/>
        <end position="40"/>
    </location>
</feature>
<gene>
    <name evidence="2" type="ORF">BaRGS_00029784</name>
</gene>
<name>A0ABD0JWZ4_9CAEN</name>
<evidence type="ECO:0000256" key="1">
    <source>
        <dbReference type="SAM" id="MobiDB-lite"/>
    </source>
</evidence>